<dbReference type="GO" id="GO:0051082">
    <property type="term" value="F:unfolded protein binding"/>
    <property type="evidence" value="ECO:0007669"/>
    <property type="project" value="InterPro"/>
</dbReference>
<dbReference type="GO" id="GO:1990113">
    <property type="term" value="P:RNA polymerase I assembly"/>
    <property type="evidence" value="ECO:0007669"/>
    <property type="project" value="TreeGrafter"/>
</dbReference>
<name>A0A1E3QTD1_9ASCO</name>
<dbReference type="GO" id="GO:0016272">
    <property type="term" value="C:prefoldin complex"/>
    <property type="evidence" value="ECO:0007669"/>
    <property type="project" value="EnsemblFungi"/>
</dbReference>
<evidence type="ECO:0000313" key="3">
    <source>
        <dbReference type="EMBL" id="ODQ80963.1"/>
    </source>
</evidence>
<dbReference type="Gene3D" id="1.10.287.370">
    <property type="match status" value="1"/>
</dbReference>
<dbReference type="PANTHER" id="PTHR12674:SF2">
    <property type="entry name" value="PREFOLDIN SUBUNIT 5"/>
    <property type="match status" value="1"/>
</dbReference>
<dbReference type="OrthoDB" id="10267474at2759"/>
<dbReference type="AlphaFoldDB" id="A0A1E3QTD1"/>
<dbReference type="SUPFAM" id="SSF46579">
    <property type="entry name" value="Prefoldin"/>
    <property type="match status" value="1"/>
</dbReference>
<dbReference type="GO" id="GO:0032153">
    <property type="term" value="C:cell division site"/>
    <property type="evidence" value="ECO:0007669"/>
    <property type="project" value="EnsemblFungi"/>
</dbReference>
<comment type="similarity">
    <text evidence="1">Belongs to the prefoldin subunit alpha family.</text>
</comment>
<dbReference type="Pfam" id="PF02996">
    <property type="entry name" value="Prefoldin"/>
    <property type="match status" value="1"/>
</dbReference>
<evidence type="ECO:0000256" key="2">
    <source>
        <dbReference type="ARBA" id="ARBA00023186"/>
    </source>
</evidence>
<dbReference type="GO" id="GO:0005737">
    <property type="term" value="C:cytoplasm"/>
    <property type="evidence" value="ECO:0007669"/>
    <property type="project" value="EnsemblFungi"/>
</dbReference>
<dbReference type="GeneID" id="30149509"/>
<keyword evidence="2" id="KW-0143">Chaperone</keyword>
<organism evidence="3 4">
    <name type="scientific">Babjeviella inositovora NRRL Y-12698</name>
    <dbReference type="NCBI Taxonomy" id="984486"/>
    <lineage>
        <taxon>Eukaryota</taxon>
        <taxon>Fungi</taxon>
        <taxon>Dikarya</taxon>
        <taxon>Ascomycota</taxon>
        <taxon>Saccharomycotina</taxon>
        <taxon>Pichiomycetes</taxon>
        <taxon>Serinales incertae sedis</taxon>
        <taxon>Babjeviella</taxon>
    </lineage>
</organism>
<dbReference type="GO" id="GO:0006457">
    <property type="term" value="P:protein folding"/>
    <property type="evidence" value="ECO:0007669"/>
    <property type="project" value="InterPro"/>
</dbReference>
<dbReference type="GO" id="GO:0051286">
    <property type="term" value="C:cell tip"/>
    <property type="evidence" value="ECO:0007669"/>
    <property type="project" value="EnsemblFungi"/>
</dbReference>
<dbReference type="EMBL" id="KV454428">
    <property type="protein sequence ID" value="ODQ80963.1"/>
    <property type="molecule type" value="Genomic_DNA"/>
</dbReference>
<dbReference type="STRING" id="984486.A0A1E3QTD1"/>
<dbReference type="InterPro" id="IPR004127">
    <property type="entry name" value="Prefoldin_subunit_alpha"/>
</dbReference>
<dbReference type="GO" id="GO:1990114">
    <property type="term" value="P:RNA polymerase II core complex assembly"/>
    <property type="evidence" value="ECO:0007669"/>
    <property type="project" value="TreeGrafter"/>
</dbReference>
<dbReference type="Proteomes" id="UP000094336">
    <property type="component" value="Unassembled WGS sequence"/>
</dbReference>
<dbReference type="FunFam" id="1.10.287.370:FF:000004">
    <property type="entry name" value="Probable prefoldin subunit 5"/>
    <property type="match status" value="1"/>
</dbReference>
<dbReference type="GO" id="GO:0015631">
    <property type="term" value="F:tubulin binding"/>
    <property type="evidence" value="ECO:0007669"/>
    <property type="project" value="EnsemblFungi"/>
</dbReference>
<dbReference type="InterPro" id="IPR009053">
    <property type="entry name" value="Prefoldin"/>
</dbReference>
<evidence type="ECO:0008006" key="5">
    <source>
        <dbReference type="Google" id="ProtNLM"/>
    </source>
</evidence>
<sequence length="156" mass="17308">MSQQQKVDLTQLPAEQIMEIQKNLNQEVNHFSTSLQALTSAQSKFDQCIQNIKQVTKSESADTAAPSNQILVPLSSSLYVPGKIKSGDKFLVDVGTGYYVEKSGKGAIDFYQKKITKLDQDLTQLKEIIQSKSETLQTVTNVLRSKLAQQQGQAQE</sequence>
<dbReference type="GO" id="GO:0032968">
    <property type="term" value="P:positive regulation of transcription elongation by RNA polymerase II"/>
    <property type="evidence" value="ECO:0007669"/>
    <property type="project" value="EnsemblFungi"/>
</dbReference>
<dbReference type="RefSeq" id="XP_018986291.1">
    <property type="nucleotide sequence ID" value="XM_019131656.1"/>
</dbReference>
<dbReference type="GO" id="GO:1990115">
    <property type="term" value="P:RNA polymerase III assembly"/>
    <property type="evidence" value="ECO:0007669"/>
    <property type="project" value="TreeGrafter"/>
</dbReference>
<evidence type="ECO:0000313" key="4">
    <source>
        <dbReference type="Proteomes" id="UP000094336"/>
    </source>
</evidence>
<dbReference type="CDD" id="cd23157">
    <property type="entry name" value="Prefoldin_5"/>
    <property type="match status" value="1"/>
</dbReference>
<dbReference type="NCBIfam" id="TIGR00293">
    <property type="entry name" value="prefoldin subunit alpha"/>
    <property type="match status" value="1"/>
</dbReference>
<accession>A0A1E3QTD1</accession>
<proteinExistence type="inferred from homology"/>
<gene>
    <name evidence="3" type="ORF">BABINDRAFT_33857</name>
</gene>
<dbReference type="GO" id="GO:0007021">
    <property type="term" value="P:tubulin complex assembly"/>
    <property type="evidence" value="ECO:0007669"/>
    <property type="project" value="EnsemblFungi"/>
</dbReference>
<evidence type="ECO:0000256" key="1">
    <source>
        <dbReference type="ARBA" id="ARBA00010048"/>
    </source>
</evidence>
<dbReference type="InterPro" id="IPR011599">
    <property type="entry name" value="PFD_alpha_archaea"/>
</dbReference>
<dbReference type="PANTHER" id="PTHR12674">
    <property type="entry name" value="PREFOLDIN SUBUNIT 5"/>
    <property type="match status" value="1"/>
</dbReference>
<protein>
    <recommendedName>
        <fullName evidence="5">Prefoldin alpha subunit</fullName>
    </recommendedName>
</protein>
<keyword evidence="4" id="KW-1185">Reference proteome</keyword>
<reference evidence="4" key="1">
    <citation type="submission" date="2016-05" db="EMBL/GenBank/DDBJ databases">
        <title>Comparative genomics of biotechnologically important yeasts.</title>
        <authorList>
            <consortium name="DOE Joint Genome Institute"/>
            <person name="Riley R."/>
            <person name="Haridas S."/>
            <person name="Wolfe K.H."/>
            <person name="Lopes M.R."/>
            <person name="Hittinger C.T."/>
            <person name="Goker M."/>
            <person name="Salamov A."/>
            <person name="Wisecaver J."/>
            <person name="Long T.M."/>
            <person name="Aerts A.L."/>
            <person name="Barry K."/>
            <person name="Choi C."/>
            <person name="Clum A."/>
            <person name="Coughlan A.Y."/>
            <person name="Deshpande S."/>
            <person name="Douglass A.P."/>
            <person name="Hanson S.J."/>
            <person name="Klenk H.-P."/>
            <person name="Labutti K."/>
            <person name="Lapidus A."/>
            <person name="Lindquist E."/>
            <person name="Lipzen A."/>
            <person name="Meier-Kolthoff J.P."/>
            <person name="Ohm R.A."/>
            <person name="Otillar R.P."/>
            <person name="Pangilinan J."/>
            <person name="Peng Y."/>
            <person name="Rokas A."/>
            <person name="Rosa C.A."/>
            <person name="Scheuner C."/>
            <person name="Sibirny A.A."/>
            <person name="Slot J.C."/>
            <person name="Stielow J.B."/>
            <person name="Sun H."/>
            <person name="Kurtzman C.P."/>
            <person name="Blackwell M."/>
            <person name="Grigoriev I.V."/>
            <person name="Jeffries T.W."/>
        </authorList>
    </citation>
    <scope>NUCLEOTIDE SEQUENCE [LARGE SCALE GENOMIC DNA]</scope>
    <source>
        <strain evidence="4">NRRL Y-12698</strain>
    </source>
</reference>